<dbReference type="EMBL" id="JADFTS010000009">
    <property type="protein sequence ID" value="KAF9588207.1"/>
    <property type="molecule type" value="Genomic_DNA"/>
</dbReference>
<organism evidence="4 5">
    <name type="scientific">Coptis chinensis</name>
    <dbReference type="NCBI Taxonomy" id="261450"/>
    <lineage>
        <taxon>Eukaryota</taxon>
        <taxon>Viridiplantae</taxon>
        <taxon>Streptophyta</taxon>
        <taxon>Embryophyta</taxon>
        <taxon>Tracheophyta</taxon>
        <taxon>Spermatophyta</taxon>
        <taxon>Magnoliopsida</taxon>
        <taxon>Ranunculales</taxon>
        <taxon>Ranunculaceae</taxon>
        <taxon>Coptidoideae</taxon>
        <taxon>Coptis</taxon>
    </lineage>
</organism>
<dbReference type="GO" id="GO:0035267">
    <property type="term" value="C:NuA4 histone acetyltransferase complex"/>
    <property type="evidence" value="ECO:0007669"/>
    <property type="project" value="InterPro"/>
</dbReference>
<name>A0A835GYG1_9MAGN</name>
<dbReference type="PANTHER" id="PTHR46774">
    <property type="entry name" value="CHROMATIN MODIFICATION-RELATED PROTEIN EAF1 A-RELATED"/>
    <property type="match status" value="1"/>
</dbReference>
<dbReference type="InterPro" id="IPR004023">
    <property type="entry name" value="Mago_nashi"/>
</dbReference>
<evidence type="ECO:0000256" key="3">
    <source>
        <dbReference type="ARBA" id="ARBA00023242"/>
    </source>
</evidence>
<dbReference type="InterPro" id="IPR044798">
    <property type="entry name" value="EAF1A/B"/>
</dbReference>
<dbReference type="AlphaFoldDB" id="A0A835GYG1"/>
<gene>
    <name evidence="4" type="ORF">IFM89_008277</name>
</gene>
<protein>
    <submittedName>
        <fullName evidence="4">Uncharacterized protein</fullName>
    </submittedName>
</protein>
<comment type="subcellular location">
    <subcellularLocation>
        <location evidence="1">Nucleus</location>
    </subcellularLocation>
</comment>
<comment type="caution">
    <text evidence="4">The sequence shown here is derived from an EMBL/GenBank/DDBJ whole genome shotgun (WGS) entry which is preliminary data.</text>
</comment>
<dbReference type="GO" id="GO:0008380">
    <property type="term" value="P:RNA splicing"/>
    <property type="evidence" value="ECO:0007669"/>
    <property type="project" value="InterPro"/>
</dbReference>
<evidence type="ECO:0000256" key="2">
    <source>
        <dbReference type="ARBA" id="ARBA00009270"/>
    </source>
</evidence>
<keyword evidence="3" id="KW-0539">Nucleus</keyword>
<dbReference type="Pfam" id="PF02792">
    <property type="entry name" value="Mago_nashi"/>
    <property type="match status" value="1"/>
</dbReference>
<evidence type="ECO:0000313" key="5">
    <source>
        <dbReference type="Proteomes" id="UP000631114"/>
    </source>
</evidence>
<dbReference type="Gene3D" id="3.30.1560.10">
    <property type="entry name" value="Mago nashi"/>
    <property type="match status" value="1"/>
</dbReference>
<accession>A0A835GYG1</accession>
<dbReference type="GO" id="GO:0035145">
    <property type="term" value="C:exon-exon junction complex"/>
    <property type="evidence" value="ECO:0007669"/>
    <property type="project" value="InterPro"/>
</dbReference>
<dbReference type="Proteomes" id="UP000631114">
    <property type="component" value="Unassembled WGS sequence"/>
</dbReference>
<dbReference type="InterPro" id="IPR036605">
    <property type="entry name" value="Mago_nashi_sf"/>
</dbReference>
<proteinExistence type="inferred from homology"/>
<keyword evidence="5" id="KW-1185">Reference proteome</keyword>
<dbReference type="OrthoDB" id="6495301at2759"/>
<reference evidence="4 5" key="1">
    <citation type="submission" date="2020-10" db="EMBL/GenBank/DDBJ databases">
        <title>The Coptis chinensis genome and diversification of protoberbering-type alkaloids.</title>
        <authorList>
            <person name="Wang B."/>
            <person name="Shu S."/>
            <person name="Song C."/>
            <person name="Liu Y."/>
        </authorList>
    </citation>
    <scope>NUCLEOTIDE SEQUENCE [LARGE SCALE GENOMIC DNA]</scope>
    <source>
        <strain evidence="4">HL-2020</strain>
        <tissue evidence="4">Leaf</tissue>
    </source>
</reference>
<evidence type="ECO:0000313" key="4">
    <source>
        <dbReference type="EMBL" id="KAF9588207.1"/>
    </source>
</evidence>
<dbReference type="PANTHER" id="PTHR46774:SF3">
    <property type="entry name" value="CHROMATIN MODIFICATION-RELATED PROTEIN EAF1 A-RELATED"/>
    <property type="match status" value="1"/>
</dbReference>
<evidence type="ECO:0000256" key="1">
    <source>
        <dbReference type="ARBA" id="ARBA00004123"/>
    </source>
</evidence>
<comment type="similarity">
    <text evidence="2">Belongs to the mago nashi family.</text>
</comment>
<sequence length="215" mass="23919">MYVLKIWMVFKWWNFVSDKEENDSNWPIPDHIGRQELEIVIWNEHNSFTTSKIGSLVDVQSCHDLEGFISSIILFSQGLEVRGLCLKIRHLLSFYMIWVQTGSLSVMSSVVPCNSRNAGDGADSAEDSGSSQPYPSILPGILKGSARQLFQCLQGPMEEDTLKFHFECAGTTSSLDSVWLLLGLAKNCGFRMLPGANSMGMMSGIRGMVMPRPGF</sequence>
<dbReference type="SUPFAM" id="SSF89817">
    <property type="entry name" value="Mago nashi protein"/>
    <property type="match status" value="1"/>
</dbReference>